<evidence type="ECO:0000313" key="5">
    <source>
        <dbReference type="Proteomes" id="UP000076858"/>
    </source>
</evidence>
<dbReference type="PANTHER" id="PTHR45640">
    <property type="entry name" value="HEAT SHOCK PROTEIN HSP-12.2-RELATED"/>
    <property type="match status" value="1"/>
</dbReference>
<comment type="similarity">
    <text evidence="1 2">Belongs to the small heat shock protein (HSP20) family.</text>
</comment>
<protein>
    <submittedName>
        <fullName evidence="4">Heat shock hsp16-1-like protein</fullName>
    </submittedName>
</protein>
<dbReference type="EMBL" id="LRGB01000872">
    <property type="protein sequence ID" value="KZS15421.1"/>
    <property type="molecule type" value="Genomic_DNA"/>
</dbReference>
<dbReference type="Gene3D" id="2.60.40.790">
    <property type="match status" value="1"/>
</dbReference>
<dbReference type="GO" id="GO:0051082">
    <property type="term" value="F:unfolded protein binding"/>
    <property type="evidence" value="ECO:0007669"/>
    <property type="project" value="TreeGrafter"/>
</dbReference>
<dbReference type="SUPFAM" id="SSF49764">
    <property type="entry name" value="HSP20-like chaperones"/>
    <property type="match status" value="1"/>
</dbReference>
<evidence type="ECO:0000256" key="1">
    <source>
        <dbReference type="PROSITE-ProRule" id="PRU00285"/>
    </source>
</evidence>
<keyword evidence="5" id="KW-1185">Reference proteome</keyword>
<dbReference type="GO" id="GO:0042026">
    <property type="term" value="P:protein refolding"/>
    <property type="evidence" value="ECO:0007669"/>
    <property type="project" value="TreeGrafter"/>
</dbReference>
<feature type="domain" description="SHSP" evidence="3">
    <location>
        <begin position="72"/>
        <end position="183"/>
    </location>
</feature>
<dbReference type="GO" id="GO:0009408">
    <property type="term" value="P:response to heat"/>
    <property type="evidence" value="ECO:0007669"/>
    <property type="project" value="TreeGrafter"/>
</dbReference>
<dbReference type="PRINTS" id="PR00299">
    <property type="entry name" value="ACRYSTALLIN"/>
</dbReference>
<dbReference type="CDD" id="cd06526">
    <property type="entry name" value="metazoan_ACD"/>
    <property type="match status" value="1"/>
</dbReference>
<accession>A0A164YMZ7</accession>
<dbReference type="PANTHER" id="PTHR45640:SF26">
    <property type="entry name" value="RE23625P"/>
    <property type="match status" value="1"/>
</dbReference>
<dbReference type="InterPro" id="IPR001436">
    <property type="entry name" value="Alpha-crystallin/sHSP_animal"/>
</dbReference>
<dbReference type="GO" id="GO:0005737">
    <property type="term" value="C:cytoplasm"/>
    <property type="evidence" value="ECO:0007669"/>
    <property type="project" value="TreeGrafter"/>
</dbReference>
<dbReference type="AlphaFoldDB" id="A0A164YMZ7"/>
<reference evidence="4 5" key="1">
    <citation type="submission" date="2016-03" db="EMBL/GenBank/DDBJ databases">
        <title>EvidentialGene: Evidence-directed Construction of Genes on Genomes.</title>
        <authorList>
            <person name="Gilbert D.G."/>
            <person name="Choi J.-H."/>
            <person name="Mockaitis K."/>
            <person name="Colbourne J."/>
            <person name="Pfrender M."/>
        </authorList>
    </citation>
    <scope>NUCLEOTIDE SEQUENCE [LARGE SCALE GENOMIC DNA]</scope>
    <source>
        <strain evidence="4 5">Xinb3</strain>
        <tissue evidence="4">Complete organism</tissue>
    </source>
</reference>
<evidence type="ECO:0000259" key="3">
    <source>
        <dbReference type="PROSITE" id="PS01031"/>
    </source>
</evidence>
<proteinExistence type="inferred from homology"/>
<sequence>MSSFIVRNALMRLPRANLKLNQQQVKSRILVARGVFGRGFGSFDPSLRSLIRDMERTFNSLYQDVGRTFNQSMLPRALPHASLADEKPMYRLNIDMPGFKPEDIKISLKDRMLNIHAKMERKSDDGSRFFQEVCREYLLPETLKVEELKSIFTDDGVLCIEAPQPEAEKPLEIPIDRCEVPKREQLK</sequence>
<dbReference type="Pfam" id="PF00011">
    <property type="entry name" value="HSP20"/>
    <property type="match status" value="1"/>
</dbReference>
<evidence type="ECO:0000313" key="4">
    <source>
        <dbReference type="EMBL" id="KZS15421.1"/>
    </source>
</evidence>
<dbReference type="OrthoDB" id="1431247at2759"/>
<organism evidence="4 5">
    <name type="scientific">Daphnia magna</name>
    <dbReference type="NCBI Taxonomy" id="35525"/>
    <lineage>
        <taxon>Eukaryota</taxon>
        <taxon>Metazoa</taxon>
        <taxon>Ecdysozoa</taxon>
        <taxon>Arthropoda</taxon>
        <taxon>Crustacea</taxon>
        <taxon>Branchiopoda</taxon>
        <taxon>Diplostraca</taxon>
        <taxon>Cladocera</taxon>
        <taxon>Anomopoda</taxon>
        <taxon>Daphniidae</taxon>
        <taxon>Daphnia</taxon>
    </lineage>
</organism>
<dbReference type="PROSITE" id="PS01031">
    <property type="entry name" value="SHSP"/>
    <property type="match status" value="1"/>
</dbReference>
<keyword evidence="4" id="KW-0346">Stress response</keyword>
<dbReference type="InterPro" id="IPR008978">
    <property type="entry name" value="HSP20-like_chaperone"/>
</dbReference>
<dbReference type="GO" id="GO:0005634">
    <property type="term" value="C:nucleus"/>
    <property type="evidence" value="ECO:0007669"/>
    <property type="project" value="TreeGrafter"/>
</dbReference>
<name>A0A164YMZ7_9CRUS</name>
<dbReference type="STRING" id="35525.A0A164YMZ7"/>
<comment type="caution">
    <text evidence="4">The sequence shown here is derived from an EMBL/GenBank/DDBJ whole genome shotgun (WGS) entry which is preliminary data.</text>
</comment>
<dbReference type="Proteomes" id="UP000076858">
    <property type="component" value="Unassembled WGS sequence"/>
</dbReference>
<evidence type="ECO:0000256" key="2">
    <source>
        <dbReference type="RuleBase" id="RU003616"/>
    </source>
</evidence>
<gene>
    <name evidence="4" type="ORF">APZ42_019087</name>
</gene>
<dbReference type="InterPro" id="IPR002068">
    <property type="entry name" value="A-crystallin/Hsp20_dom"/>
</dbReference>